<feature type="modified residue" description="4-aspartylphosphate" evidence="6">
    <location>
        <position position="582"/>
    </location>
</feature>
<dbReference type="PROSITE" id="PS50109">
    <property type="entry name" value="HIS_KIN"/>
    <property type="match status" value="1"/>
</dbReference>
<dbReference type="GO" id="GO:0000155">
    <property type="term" value="F:phosphorelay sensor kinase activity"/>
    <property type="evidence" value="ECO:0007669"/>
    <property type="project" value="InterPro"/>
</dbReference>
<evidence type="ECO:0000313" key="9">
    <source>
        <dbReference type="EMBL" id="RVU44550.1"/>
    </source>
</evidence>
<dbReference type="CDD" id="cd00082">
    <property type="entry name" value="HisKA"/>
    <property type="match status" value="1"/>
</dbReference>
<dbReference type="InterPro" id="IPR000014">
    <property type="entry name" value="PAS"/>
</dbReference>
<dbReference type="SMART" id="SM00387">
    <property type="entry name" value="HATPase_c"/>
    <property type="match status" value="1"/>
</dbReference>
<dbReference type="SMART" id="SM00448">
    <property type="entry name" value="REC"/>
    <property type="match status" value="1"/>
</dbReference>
<evidence type="ECO:0000256" key="3">
    <source>
        <dbReference type="ARBA" id="ARBA00022553"/>
    </source>
</evidence>
<reference evidence="9 10" key="1">
    <citation type="submission" date="2019-01" db="EMBL/GenBank/DDBJ databases">
        <authorList>
            <person name="Chen W.-M."/>
        </authorList>
    </citation>
    <scope>NUCLEOTIDE SEQUENCE [LARGE SCALE GENOMIC DNA]</scope>
    <source>
        <strain evidence="9 10">KYPY4</strain>
    </source>
</reference>
<dbReference type="EMBL" id="SACR01000005">
    <property type="protein sequence ID" value="RVU44550.1"/>
    <property type="molecule type" value="Genomic_DNA"/>
</dbReference>
<dbReference type="SUPFAM" id="SSF55785">
    <property type="entry name" value="PYP-like sensor domain (PAS domain)"/>
    <property type="match status" value="2"/>
</dbReference>
<comment type="catalytic activity">
    <reaction evidence="1">
        <text>ATP + protein L-histidine = ADP + protein N-phospho-L-histidine.</text>
        <dbReference type="EC" id="2.7.13.3"/>
    </reaction>
</comment>
<dbReference type="InterPro" id="IPR003661">
    <property type="entry name" value="HisK_dim/P_dom"/>
</dbReference>
<accession>A0A437RCS5</accession>
<dbReference type="Pfam" id="PF00512">
    <property type="entry name" value="HisKA"/>
    <property type="match status" value="1"/>
</dbReference>
<dbReference type="InterPro" id="IPR004358">
    <property type="entry name" value="Sig_transdc_His_kin-like_C"/>
</dbReference>
<evidence type="ECO:0000313" key="10">
    <source>
        <dbReference type="Proteomes" id="UP000285575"/>
    </source>
</evidence>
<dbReference type="InterPro" id="IPR013656">
    <property type="entry name" value="PAS_4"/>
</dbReference>
<keyword evidence="5 9" id="KW-0418">Kinase</keyword>
<dbReference type="OrthoDB" id="5519028at2"/>
<dbReference type="Gene3D" id="1.10.287.130">
    <property type="match status" value="1"/>
</dbReference>
<evidence type="ECO:0000256" key="1">
    <source>
        <dbReference type="ARBA" id="ARBA00000085"/>
    </source>
</evidence>
<dbReference type="InterPro" id="IPR011006">
    <property type="entry name" value="CheY-like_superfamily"/>
</dbReference>
<dbReference type="Proteomes" id="UP000285575">
    <property type="component" value="Unassembled WGS sequence"/>
</dbReference>
<comment type="caution">
    <text evidence="9">The sequence shown here is derived from an EMBL/GenBank/DDBJ whole genome shotgun (WGS) entry which is preliminary data.</text>
</comment>
<dbReference type="InterPro" id="IPR035965">
    <property type="entry name" value="PAS-like_dom_sf"/>
</dbReference>
<evidence type="ECO:0000259" key="8">
    <source>
        <dbReference type="PROSITE" id="PS50110"/>
    </source>
</evidence>
<dbReference type="SUPFAM" id="SSF55874">
    <property type="entry name" value="ATPase domain of HSP90 chaperone/DNA topoisomerase II/histidine kinase"/>
    <property type="match status" value="1"/>
</dbReference>
<organism evidence="9 10">
    <name type="scientific">Rubrivivax rivuli</name>
    <dbReference type="NCBI Taxonomy" id="1862385"/>
    <lineage>
        <taxon>Bacteria</taxon>
        <taxon>Pseudomonadati</taxon>
        <taxon>Pseudomonadota</taxon>
        <taxon>Betaproteobacteria</taxon>
        <taxon>Burkholderiales</taxon>
        <taxon>Sphaerotilaceae</taxon>
        <taxon>Rubrivivax</taxon>
    </lineage>
</organism>
<dbReference type="SMART" id="SM00388">
    <property type="entry name" value="HisKA"/>
    <property type="match status" value="1"/>
</dbReference>
<evidence type="ECO:0000259" key="7">
    <source>
        <dbReference type="PROSITE" id="PS50109"/>
    </source>
</evidence>
<keyword evidence="10" id="KW-1185">Reference proteome</keyword>
<dbReference type="InterPro" id="IPR001789">
    <property type="entry name" value="Sig_transdc_resp-reg_receiver"/>
</dbReference>
<dbReference type="PROSITE" id="PS50110">
    <property type="entry name" value="RESPONSE_REGULATORY"/>
    <property type="match status" value="1"/>
</dbReference>
<dbReference type="Gene3D" id="3.30.565.10">
    <property type="entry name" value="Histidine kinase-like ATPase, C-terminal domain"/>
    <property type="match status" value="1"/>
</dbReference>
<feature type="domain" description="Response regulatory" evidence="8">
    <location>
        <begin position="532"/>
        <end position="649"/>
    </location>
</feature>
<dbReference type="AlphaFoldDB" id="A0A437RCS5"/>
<dbReference type="CDD" id="cd00130">
    <property type="entry name" value="PAS"/>
    <property type="match status" value="1"/>
</dbReference>
<proteinExistence type="predicted"/>
<dbReference type="InterPro" id="IPR036097">
    <property type="entry name" value="HisK_dim/P_sf"/>
</dbReference>
<evidence type="ECO:0000256" key="4">
    <source>
        <dbReference type="ARBA" id="ARBA00022679"/>
    </source>
</evidence>
<evidence type="ECO:0000256" key="6">
    <source>
        <dbReference type="PROSITE-ProRule" id="PRU00169"/>
    </source>
</evidence>
<dbReference type="SUPFAM" id="SSF47384">
    <property type="entry name" value="Homodimeric domain of signal transducing histidine kinase"/>
    <property type="match status" value="1"/>
</dbReference>
<dbReference type="InterPro" id="IPR003594">
    <property type="entry name" value="HATPase_dom"/>
</dbReference>
<dbReference type="PANTHER" id="PTHR43047">
    <property type="entry name" value="TWO-COMPONENT HISTIDINE PROTEIN KINASE"/>
    <property type="match status" value="1"/>
</dbReference>
<dbReference type="InterPro" id="IPR005467">
    <property type="entry name" value="His_kinase_dom"/>
</dbReference>
<dbReference type="Pfam" id="PF08448">
    <property type="entry name" value="PAS_4"/>
    <property type="match status" value="1"/>
</dbReference>
<keyword evidence="4" id="KW-0808">Transferase</keyword>
<dbReference type="Pfam" id="PF08447">
    <property type="entry name" value="PAS_3"/>
    <property type="match status" value="1"/>
</dbReference>
<dbReference type="InterPro" id="IPR036890">
    <property type="entry name" value="HATPase_C_sf"/>
</dbReference>
<evidence type="ECO:0000256" key="5">
    <source>
        <dbReference type="ARBA" id="ARBA00022777"/>
    </source>
</evidence>
<name>A0A437RCS5_9BURK</name>
<dbReference type="RefSeq" id="WP_128230095.1">
    <property type="nucleotide sequence ID" value="NZ_SACR01000005.1"/>
</dbReference>
<keyword evidence="3 6" id="KW-0597">Phosphoprotein</keyword>
<dbReference type="GO" id="GO:0009927">
    <property type="term" value="F:histidine phosphotransfer kinase activity"/>
    <property type="evidence" value="ECO:0007669"/>
    <property type="project" value="TreeGrafter"/>
</dbReference>
<dbReference type="Pfam" id="PF02518">
    <property type="entry name" value="HATPase_c"/>
    <property type="match status" value="1"/>
</dbReference>
<dbReference type="EC" id="2.7.13.3" evidence="2"/>
<dbReference type="Pfam" id="PF00072">
    <property type="entry name" value="Response_reg"/>
    <property type="match status" value="1"/>
</dbReference>
<gene>
    <name evidence="9" type="ORF">EOE66_17975</name>
</gene>
<feature type="domain" description="Histidine kinase" evidence="7">
    <location>
        <begin position="276"/>
        <end position="501"/>
    </location>
</feature>
<dbReference type="SUPFAM" id="SSF52172">
    <property type="entry name" value="CheY-like"/>
    <property type="match status" value="1"/>
</dbReference>
<dbReference type="PANTHER" id="PTHR43047:SF72">
    <property type="entry name" value="OSMOSENSING HISTIDINE PROTEIN KINASE SLN1"/>
    <property type="match status" value="1"/>
</dbReference>
<dbReference type="InterPro" id="IPR013655">
    <property type="entry name" value="PAS_fold_3"/>
</dbReference>
<dbReference type="Gene3D" id="3.40.50.2300">
    <property type="match status" value="1"/>
</dbReference>
<protein>
    <recommendedName>
        <fullName evidence="2">histidine kinase</fullName>
        <ecNumber evidence="2">2.7.13.3</ecNumber>
    </recommendedName>
</protein>
<dbReference type="GO" id="GO:0005886">
    <property type="term" value="C:plasma membrane"/>
    <property type="evidence" value="ECO:0007669"/>
    <property type="project" value="TreeGrafter"/>
</dbReference>
<dbReference type="PRINTS" id="PR00344">
    <property type="entry name" value="BCTRLSENSOR"/>
</dbReference>
<dbReference type="SMART" id="SM00091">
    <property type="entry name" value="PAS"/>
    <property type="match status" value="2"/>
</dbReference>
<evidence type="ECO:0000256" key="2">
    <source>
        <dbReference type="ARBA" id="ARBA00012438"/>
    </source>
</evidence>
<dbReference type="Gene3D" id="3.30.450.20">
    <property type="entry name" value="PAS domain"/>
    <property type="match status" value="2"/>
</dbReference>
<sequence>MPMAIRMLPALPTLEQLPCAVLRLDTGGRVAAVNALLCEWLGRPEEALQGQPADALLTVPSRVIFQSRVLPLLRLNGHADEVTLALLDAQGAPVHVLMYARRRPGDAGVACDAVLVPVRQRRQLEEETLRVRRAADLSPYMIFQLWVPPDVRQARFPYASEAIRWLYGESAEAAALSAENVFRHVHPDDQGRVQSTLQAAVAGMVPWQVRYRVQAPAAAAAVWHELNASPRGLADGQTLWHGHVGDITARVALEEAMAQQHAAEGAARARSAFLARVSHELRTPLNGILGFAQLLAHEEADRLSEVQRRRVHTIESAGRTLLELVDEVLDLNAIDSGQFKVTPARVAALEVAAQAVAMAGPAAAKAGLTLSGPELPAPQPDADPGWHVQADARRLLQVLGALLSNAVKYTPAGGSVALRLSAADKGVLFTVADTGIGLSAAQQAALFEPFNRLGAERTATPGSGLGLVIARGLVGLMGGHLQVRSATGAGSDFAVWLPMAPLEPARSAAVPAADAPGPGCAEPPAAGAPPGRLLYVEDNEVNALLMQAIVALRPALQMQVVPDMAGALVAARETPPDLVLLDLHLPDGDGYTLLRALRGLPGLQQVPAVVVSASAHAEERQRALAAGFVGYWTKPLDLAQTLAELDRMLNLAARARRAAG</sequence>